<protein>
    <submittedName>
        <fullName evidence="2">Uncharacterized protein</fullName>
    </submittedName>
</protein>
<dbReference type="AlphaFoldDB" id="A0A4R9K291"/>
<comment type="caution">
    <text evidence="2">The sequence shown here is derived from an EMBL/GenBank/DDBJ whole genome shotgun (WGS) entry which is preliminary data.</text>
</comment>
<proteinExistence type="predicted"/>
<sequence>MKKSKFTLFTNFVVLFIVLLTNPSFAVQTILLKQGKTIKGTVSSQNLDHVEVETAEGKHLVIPKKSVLKIVYKDIAEEEELSIRKQEESKREAEKLKLLEERKRELLAKEEANKLETEENKSQGSGVAVKSTIRDSFILGSPNHTQSITLASLDQKCKPYSQYPEYFWMFGAFRFFEPDLTKLLPKESAPLRISQKASLTDIAFTMLGGFLITLTRKTLIIETCEGEGYRLISDKELERIKNSAVSDIKTEHEIETLREKVELELLENDLKDYEKKKKGK</sequence>
<organism evidence="2 3">
    <name type="scientific">Leptospira ognonensis</name>
    <dbReference type="NCBI Taxonomy" id="2484945"/>
    <lineage>
        <taxon>Bacteria</taxon>
        <taxon>Pseudomonadati</taxon>
        <taxon>Spirochaetota</taxon>
        <taxon>Spirochaetia</taxon>
        <taxon>Leptospirales</taxon>
        <taxon>Leptospiraceae</taxon>
        <taxon>Leptospira</taxon>
    </lineage>
</organism>
<keyword evidence="1" id="KW-0175">Coiled coil</keyword>
<evidence type="ECO:0000313" key="2">
    <source>
        <dbReference type="EMBL" id="TGL60122.1"/>
    </source>
</evidence>
<reference evidence="2" key="1">
    <citation type="journal article" date="2019" name="PLoS Negl. Trop. Dis.">
        <title>Revisiting the worldwide diversity of Leptospira species in the environment.</title>
        <authorList>
            <person name="Vincent A.T."/>
            <person name="Schiettekatte O."/>
            <person name="Bourhy P."/>
            <person name="Veyrier F.J."/>
            <person name="Picardeau M."/>
        </authorList>
    </citation>
    <scope>NUCLEOTIDE SEQUENCE [LARGE SCALE GENOMIC DNA]</scope>
    <source>
        <strain evidence="2">201702476</strain>
    </source>
</reference>
<dbReference type="Proteomes" id="UP000297693">
    <property type="component" value="Unassembled WGS sequence"/>
</dbReference>
<dbReference type="RefSeq" id="WP_135623049.1">
    <property type="nucleotide sequence ID" value="NZ_RQGD01000022.1"/>
</dbReference>
<gene>
    <name evidence="2" type="ORF">EHQ58_06370</name>
</gene>
<dbReference type="NCBIfam" id="NF047433">
    <property type="entry name" value="Lepto_7_Nterm"/>
    <property type="match status" value="1"/>
</dbReference>
<dbReference type="OrthoDB" id="345811at2"/>
<evidence type="ECO:0000313" key="3">
    <source>
        <dbReference type="Proteomes" id="UP000297693"/>
    </source>
</evidence>
<accession>A0A4R9K291</accession>
<keyword evidence="3" id="KW-1185">Reference proteome</keyword>
<name>A0A4R9K291_9LEPT</name>
<feature type="coiled-coil region" evidence="1">
    <location>
        <begin position="76"/>
        <end position="120"/>
    </location>
</feature>
<evidence type="ECO:0000256" key="1">
    <source>
        <dbReference type="SAM" id="Coils"/>
    </source>
</evidence>
<dbReference type="EMBL" id="RQGD01000022">
    <property type="protein sequence ID" value="TGL60122.1"/>
    <property type="molecule type" value="Genomic_DNA"/>
</dbReference>